<reference evidence="1" key="1">
    <citation type="submission" date="2021-06" db="EMBL/GenBank/DDBJ databases">
        <authorList>
            <person name="Kallberg Y."/>
            <person name="Tangrot J."/>
            <person name="Rosling A."/>
        </authorList>
    </citation>
    <scope>NUCLEOTIDE SEQUENCE</scope>
    <source>
        <strain evidence="1">87-6 pot B 2015</strain>
    </source>
</reference>
<dbReference type="AlphaFoldDB" id="A0A9N9HY28"/>
<organism evidence="1 2">
    <name type="scientific">Funneliformis mosseae</name>
    <name type="common">Endomycorrhizal fungus</name>
    <name type="synonym">Glomus mosseae</name>
    <dbReference type="NCBI Taxonomy" id="27381"/>
    <lineage>
        <taxon>Eukaryota</taxon>
        <taxon>Fungi</taxon>
        <taxon>Fungi incertae sedis</taxon>
        <taxon>Mucoromycota</taxon>
        <taxon>Glomeromycotina</taxon>
        <taxon>Glomeromycetes</taxon>
        <taxon>Glomerales</taxon>
        <taxon>Glomeraceae</taxon>
        <taxon>Funneliformis</taxon>
    </lineage>
</organism>
<gene>
    <name evidence="1" type="ORF">FMOSSE_LOCUS14419</name>
</gene>
<proteinExistence type="predicted"/>
<sequence>VKNEHATTQKTSSTCSAITSPMTVYRGPHMADVIFFFKVTLYKESSVTSCLQYILENAVTNFEDRESILENVKRKVQSISDKQYTLSHARNKASSICSTFAKATERKEVKDLLERIEMKATHDLNEIAC</sequence>
<comment type="caution">
    <text evidence="1">The sequence shown here is derived from an EMBL/GenBank/DDBJ whole genome shotgun (WGS) entry which is preliminary data.</text>
</comment>
<keyword evidence="2" id="KW-1185">Reference proteome</keyword>
<protein>
    <submittedName>
        <fullName evidence="1">9173_t:CDS:1</fullName>
    </submittedName>
</protein>
<dbReference type="Proteomes" id="UP000789375">
    <property type="component" value="Unassembled WGS sequence"/>
</dbReference>
<accession>A0A9N9HY28</accession>
<name>A0A9N9HY28_FUNMO</name>
<evidence type="ECO:0000313" key="2">
    <source>
        <dbReference type="Proteomes" id="UP000789375"/>
    </source>
</evidence>
<feature type="non-terminal residue" evidence="1">
    <location>
        <position position="1"/>
    </location>
</feature>
<evidence type="ECO:0000313" key="1">
    <source>
        <dbReference type="EMBL" id="CAG8712517.1"/>
    </source>
</evidence>
<dbReference type="EMBL" id="CAJVPP010010977">
    <property type="protein sequence ID" value="CAG8712517.1"/>
    <property type="molecule type" value="Genomic_DNA"/>
</dbReference>